<reference evidence="5 6" key="1">
    <citation type="journal article" date="2015" name="Genome Announc.">
        <title>Expanding the biotechnology potential of lactobacilli through comparative genomics of 213 strains and associated genera.</title>
        <authorList>
            <person name="Sun Z."/>
            <person name="Harris H.M."/>
            <person name="McCann A."/>
            <person name="Guo C."/>
            <person name="Argimon S."/>
            <person name="Zhang W."/>
            <person name="Yang X."/>
            <person name="Jeffery I.B."/>
            <person name="Cooney J.C."/>
            <person name="Kagawa T.F."/>
            <person name="Liu W."/>
            <person name="Song Y."/>
            <person name="Salvetti E."/>
            <person name="Wrobel A."/>
            <person name="Rasinkangas P."/>
            <person name="Parkhill J."/>
            <person name="Rea M.C."/>
            <person name="O'Sullivan O."/>
            <person name="Ritari J."/>
            <person name="Douillard F.P."/>
            <person name="Paul Ross R."/>
            <person name="Yang R."/>
            <person name="Briner A.E."/>
            <person name="Felis G.E."/>
            <person name="de Vos W.M."/>
            <person name="Barrangou R."/>
            <person name="Klaenhammer T.R."/>
            <person name="Caufield P.W."/>
            <person name="Cui Y."/>
            <person name="Zhang H."/>
            <person name="O'Toole P.W."/>
        </authorList>
    </citation>
    <scope>NUCLEOTIDE SEQUENCE [LARGE SCALE GENOMIC DNA]</scope>
    <source>
        <strain evidence="5 6">DSM 22698</strain>
    </source>
</reference>
<dbReference type="Gene3D" id="2.60.40.10">
    <property type="entry name" value="Immunoglobulins"/>
    <property type="match status" value="2"/>
</dbReference>
<proteinExistence type="predicted"/>
<feature type="domain" description="SpaA-like prealbumin fold" evidence="4">
    <location>
        <begin position="213"/>
        <end position="310"/>
    </location>
</feature>
<gene>
    <name evidence="5" type="ORF">FD19_GL001892</name>
</gene>
<dbReference type="InterPro" id="IPR013783">
    <property type="entry name" value="Ig-like_fold"/>
</dbReference>
<feature type="transmembrane region" description="Helical" evidence="2">
    <location>
        <begin position="397"/>
        <end position="416"/>
    </location>
</feature>
<evidence type="ECO:0000256" key="2">
    <source>
        <dbReference type="SAM" id="Phobius"/>
    </source>
</evidence>
<dbReference type="InterPro" id="IPR041033">
    <property type="entry name" value="SpaA_PFL_dom_1"/>
</dbReference>
<dbReference type="PATRIC" id="fig|1423810.4.peg.1940"/>
<dbReference type="Proteomes" id="UP000051789">
    <property type="component" value="Unassembled WGS sequence"/>
</dbReference>
<dbReference type="InterPro" id="IPR032364">
    <property type="entry name" value="GramPos_pilinD1_N"/>
</dbReference>
<feature type="region of interest" description="Disordered" evidence="1">
    <location>
        <begin position="354"/>
        <end position="385"/>
    </location>
</feature>
<evidence type="ECO:0008006" key="7">
    <source>
        <dbReference type="Google" id="ProtNLM"/>
    </source>
</evidence>
<feature type="domain" description="Gram-positive pilin subunit D1 N-terminal" evidence="3">
    <location>
        <begin position="32"/>
        <end position="197"/>
    </location>
</feature>
<evidence type="ECO:0000313" key="6">
    <source>
        <dbReference type="Proteomes" id="UP000051789"/>
    </source>
</evidence>
<evidence type="ECO:0000259" key="4">
    <source>
        <dbReference type="Pfam" id="PF17802"/>
    </source>
</evidence>
<name>A0A0R2C5M5_9LACO</name>
<keyword evidence="2" id="KW-1133">Transmembrane helix</keyword>
<dbReference type="STRING" id="1423810.FD19_GL001892"/>
<dbReference type="Pfam" id="PF16555">
    <property type="entry name" value="GramPos_pilinD1"/>
    <property type="match status" value="1"/>
</dbReference>
<organism evidence="5 6">
    <name type="scientific">Lacticaseibacillus thailandensis DSM 22698 = JCM 13996</name>
    <dbReference type="NCBI Taxonomy" id="1423810"/>
    <lineage>
        <taxon>Bacteria</taxon>
        <taxon>Bacillati</taxon>
        <taxon>Bacillota</taxon>
        <taxon>Bacilli</taxon>
        <taxon>Lactobacillales</taxon>
        <taxon>Lactobacillaceae</taxon>
        <taxon>Lacticaseibacillus</taxon>
    </lineage>
</organism>
<dbReference type="Pfam" id="PF17802">
    <property type="entry name" value="SpaA"/>
    <property type="match status" value="1"/>
</dbReference>
<evidence type="ECO:0000256" key="1">
    <source>
        <dbReference type="SAM" id="MobiDB-lite"/>
    </source>
</evidence>
<evidence type="ECO:0000259" key="3">
    <source>
        <dbReference type="Pfam" id="PF16555"/>
    </source>
</evidence>
<keyword evidence="2" id="KW-0812">Transmembrane</keyword>
<sequence>MVMTKLRWLVVTILAVLGLTLMFMVTQPVAAETTTTVTIHKRLYHSRDELPSIANQGTELATDHAALANSVGLNGVRMTVYDATEYLRDFDGGLDRFVQVYGNGDMTATAMADVAAKQELPVAADVTTATSSSGERGVASFPVARVRDGQPTAYFIVEDADTAGAANVDVTSLPGMLVVPNMYSTSTAALHIYPKNVAYQRDPYFFKIGRQANGTESRLTGAAFVVRRQQAGSWQYLAAEQDNLQELQWVTSTQPQTDAKLRRFTSGDHGLLTTGEIMFPAGDYQWVEVTAPDGYQLLEQPVAMTVPTSTYHADGTYNPVVINGQAVTETSSGSLTAAIIQRGRPYVYNNAKTTTVPETGGTTPGLGSPTSTTGPARTGTTATGKATRGWLPQLGQYWSVLAVIIGLGMIGLAIIWRRRLRRATVEVQTKNAHKHQ</sequence>
<comment type="caution">
    <text evidence="5">The sequence shown here is derived from an EMBL/GenBank/DDBJ whole genome shotgun (WGS) entry which is preliminary data.</text>
</comment>
<keyword evidence="6" id="KW-1185">Reference proteome</keyword>
<accession>A0A0R2C5M5</accession>
<dbReference type="AlphaFoldDB" id="A0A0R2C5M5"/>
<evidence type="ECO:0000313" key="5">
    <source>
        <dbReference type="EMBL" id="KRM86576.1"/>
    </source>
</evidence>
<dbReference type="EMBL" id="AYZK01000008">
    <property type="protein sequence ID" value="KRM86576.1"/>
    <property type="molecule type" value="Genomic_DNA"/>
</dbReference>
<keyword evidence="2" id="KW-0472">Membrane</keyword>
<protein>
    <recommendedName>
        <fullName evidence="7">Prealbumin-like fold domain-containing protein</fullName>
    </recommendedName>
</protein>